<dbReference type="InterPro" id="IPR017953">
    <property type="entry name" value="Carbohydrate_kinase_pred_CS"/>
</dbReference>
<feature type="binding site" evidence="17">
    <location>
        <position position="329"/>
    </location>
    <ligand>
        <name>(6S)-NADPHX</name>
        <dbReference type="ChEBI" id="CHEBI:64076"/>
    </ligand>
</feature>
<feature type="domain" description="YjeF C-terminal" evidence="20">
    <location>
        <begin position="238"/>
        <end position="521"/>
    </location>
</feature>
<evidence type="ECO:0000259" key="21">
    <source>
        <dbReference type="PROSITE" id="PS51385"/>
    </source>
</evidence>
<comment type="similarity">
    <text evidence="18">Belongs to the NnrE/AIBP family.</text>
</comment>
<dbReference type="EMBL" id="JBEUWX010000002">
    <property type="protein sequence ID" value="MFA9949219.1"/>
    <property type="molecule type" value="Genomic_DNA"/>
</dbReference>
<feature type="domain" description="YjeF N-terminal" evidence="21">
    <location>
        <begin position="11"/>
        <end position="211"/>
    </location>
</feature>
<organism evidence="22 23">
    <name type="scientific">Dentiradicibacter hellwigii</name>
    <dbReference type="NCBI Taxonomy" id="3149053"/>
    <lineage>
        <taxon>Bacteria</taxon>
        <taxon>Pseudomonadati</taxon>
        <taxon>Pseudomonadota</taxon>
        <taxon>Betaproteobacteria</taxon>
        <taxon>Rhodocyclales</taxon>
        <taxon>Rhodocyclaceae</taxon>
        <taxon>Dentiradicibacter</taxon>
    </lineage>
</organism>
<dbReference type="HAMAP" id="MF_01966">
    <property type="entry name" value="NADHX_epimerase"/>
    <property type="match status" value="1"/>
</dbReference>
<dbReference type="NCBIfam" id="TIGR00196">
    <property type="entry name" value="yjeF_cterm"/>
    <property type="match status" value="1"/>
</dbReference>
<evidence type="ECO:0000259" key="20">
    <source>
        <dbReference type="PROSITE" id="PS51383"/>
    </source>
</evidence>
<dbReference type="PIRSF" id="PIRSF017184">
    <property type="entry name" value="Nnr"/>
    <property type="match status" value="1"/>
</dbReference>
<dbReference type="InterPro" id="IPR000631">
    <property type="entry name" value="CARKD"/>
</dbReference>
<keyword evidence="10 17" id="KW-0520">NAD</keyword>
<feature type="binding site" evidence="18">
    <location>
        <position position="117"/>
    </location>
    <ligand>
        <name>K(+)</name>
        <dbReference type="ChEBI" id="CHEBI:29103"/>
    </ligand>
</feature>
<feature type="binding site" evidence="18">
    <location>
        <position position="55"/>
    </location>
    <ligand>
        <name>K(+)</name>
        <dbReference type="ChEBI" id="CHEBI:29103"/>
    </ligand>
</feature>
<dbReference type="HAMAP" id="MF_01965">
    <property type="entry name" value="NADHX_dehydratase"/>
    <property type="match status" value="1"/>
</dbReference>
<evidence type="ECO:0000256" key="7">
    <source>
        <dbReference type="ARBA" id="ARBA00022840"/>
    </source>
</evidence>
<comment type="cofactor">
    <cofactor evidence="17">
        <name>Mg(2+)</name>
        <dbReference type="ChEBI" id="CHEBI:18420"/>
    </cofactor>
</comment>
<dbReference type="PROSITE" id="PS01050">
    <property type="entry name" value="YJEF_C_2"/>
    <property type="match status" value="1"/>
</dbReference>
<dbReference type="Gene3D" id="3.40.1190.20">
    <property type="match status" value="1"/>
</dbReference>
<evidence type="ECO:0000256" key="19">
    <source>
        <dbReference type="PIRNR" id="PIRNR017184"/>
    </source>
</evidence>
<name>A0ABV4UC28_9RHOO</name>
<feature type="binding site" evidence="18">
    <location>
        <begin position="121"/>
        <end position="127"/>
    </location>
    <ligand>
        <name>(6S)-NADPHX</name>
        <dbReference type="ChEBI" id="CHEBI:64076"/>
    </ligand>
</feature>
<comment type="catalytic activity">
    <reaction evidence="1 18 19">
        <text>(6R)-NADHX = (6S)-NADHX</text>
        <dbReference type="Rhea" id="RHEA:32215"/>
        <dbReference type="ChEBI" id="CHEBI:64074"/>
        <dbReference type="ChEBI" id="CHEBI:64075"/>
        <dbReference type="EC" id="5.1.99.6"/>
    </reaction>
</comment>
<evidence type="ECO:0000256" key="8">
    <source>
        <dbReference type="ARBA" id="ARBA00022857"/>
    </source>
</evidence>
<dbReference type="SUPFAM" id="SSF64153">
    <property type="entry name" value="YjeF N-terminal domain-like"/>
    <property type="match status" value="1"/>
</dbReference>
<dbReference type="InterPro" id="IPR004443">
    <property type="entry name" value="YjeF_N_dom"/>
</dbReference>
<evidence type="ECO:0000256" key="10">
    <source>
        <dbReference type="ARBA" id="ARBA00023027"/>
    </source>
</evidence>
<accession>A0ABV4UC28</accession>
<feature type="binding site" evidence="17">
    <location>
        <position position="460"/>
    </location>
    <ligand>
        <name>AMP</name>
        <dbReference type="ChEBI" id="CHEBI:456215"/>
    </ligand>
</feature>
<evidence type="ECO:0000256" key="11">
    <source>
        <dbReference type="ARBA" id="ARBA00023235"/>
    </source>
</evidence>
<dbReference type="InterPro" id="IPR036652">
    <property type="entry name" value="YjeF_N_dom_sf"/>
</dbReference>
<comment type="similarity">
    <text evidence="4 19">In the C-terminal section; belongs to the NnrD/CARKD family.</text>
</comment>
<dbReference type="SUPFAM" id="SSF53613">
    <property type="entry name" value="Ribokinase-like"/>
    <property type="match status" value="1"/>
</dbReference>
<feature type="binding site" evidence="17">
    <location>
        <position position="273"/>
    </location>
    <ligand>
        <name>(6S)-NADPHX</name>
        <dbReference type="ChEBI" id="CHEBI:64076"/>
    </ligand>
</feature>
<dbReference type="InterPro" id="IPR029056">
    <property type="entry name" value="Ribokinase-like"/>
</dbReference>
<evidence type="ECO:0000256" key="9">
    <source>
        <dbReference type="ARBA" id="ARBA00022958"/>
    </source>
</evidence>
<evidence type="ECO:0000256" key="15">
    <source>
        <dbReference type="ARBA" id="ARBA00048238"/>
    </source>
</evidence>
<evidence type="ECO:0000256" key="2">
    <source>
        <dbReference type="ARBA" id="ARBA00000909"/>
    </source>
</evidence>
<dbReference type="EC" id="4.2.1.136" evidence="19"/>
<feature type="binding site" evidence="17">
    <location>
        <position position="394"/>
    </location>
    <ligand>
        <name>(6S)-NADPHX</name>
        <dbReference type="ChEBI" id="CHEBI:64076"/>
    </ligand>
</feature>
<comment type="cofactor">
    <cofactor evidence="18 19">
        <name>K(+)</name>
        <dbReference type="ChEBI" id="CHEBI:29103"/>
    </cofactor>
    <text evidence="18 19">Binds 1 potassium ion per subunit.</text>
</comment>
<feature type="binding site" evidence="18">
    <location>
        <position position="157"/>
    </location>
    <ligand>
        <name>K(+)</name>
        <dbReference type="ChEBI" id="CHEBI:29103"/>
    </ligand>
</feature>
<comment type="similarity">
    <text evidence="3 19">In the N-terminal section; belongs to the NnrE/AIBP family.</text>
</comment>
<feature type="binding site" evidence="18">
    <location>
        <position position="132"/>
    </location>
    <ligand>
        <name>(6S)-NADPHX</name>
        <dbReference type="ChEBI" id="CHEBI:64076"/>
    </ligand>
</feature>
<comment type="function">
    <text evidence="14 19">Bifunctional enzyme that catalyzes the epimerization of the S- and R-forms of NAD(P)HX and the dehydration of the S-form of NAD(P)HX at the expense of ADP, which is converted to AMP. This allows the repair of both epimers of NAD(P)HX, a damaged form of NAD(P)H that is a result of enzymatic or heat-dependent hydration.</text>
</comment>
<dbReference type="PANTHER" id="PTHR12592">
    <property type="entry name" value="ATP-DEPENDENT (S)-NAD(P)H-HYDRATE DEHYDRATASE FAMILY MEMBER"/>
    <property type="match status" value="1"/>
</dbReference>
<dbReference type="Pfam" id="PF01256">
    <property type="entry name" value="Carb_kinase"/>
    <property type="match status" value="1"/>
</dbReference>
<dbReference type="Pfam" id="PF03853">
    <property type="entry name" value="YjeF_N"/>
    <property type="match status" value="1"/>
</dbReference>
<keyword evidence="12 17" id="KW-0456">Lyase</keyword>
<feature type="binding site" evidence="17">
    <location>
        <position position="461"/>
    </location>
    <ligand>
        <name>(6S)-NADPHX</name>
        <dbReference type="ChEBI" id="CHEBI:64076"/>
    </ligand>
</feature>
<dbReference type="PROSITE" id="PS51385">
    <property type="entry name" value="YJEF_N"/>
    <property type="match status" value="1"/>
</dbReference>
<dbReference type="EC" id="5.1.99.6" evidence="19"/>
<keyword evidence="23" id="KW-1185">Reference proteome</keyword>
<dbReference type="InterPro" id="IPR030677">
    <property type="entry name" value="Nnr"/>
</dbReference>
<sequence length="533" mass="54348">MPDLLCCVSALRRIEAAAAGQPLMQRAGRTAAELAARLCRDDGGAILVLAGPGNNGGDALEAARWLHEWHFSVHVVFPGDPARLPPDAAAAHARFTGAGLQTQPDIPATPRWSLIIDGLFGIGLSRAIMSPYTDLIEKANRLAAACRCPLLALDCPSGLNADTGRATGTVIRASHTISFIAGKPGLYTADGPDLCGKISIDALGLNAENPEITASTDRSALATETADRATPASGHLTAMQAFAHCLRPRPRNSHKGSYGSVGILGGAAGMAGAALLAGRAALRLGSGRVYVGLLDTNAPAFDPAQVELMLRTPEALLTADLSVLACGPGLGVSPAAHALLLTACTKARTQMVPLVLDADALNLIAVENAAGGASAGSLTTTLAVRQAPTLLTPHPAEAARLLNCTTQVIQTDRIAAACTIAGRFRAWVALKGCGTVIASPDGCWQINPSGNPGLATAGSGDVLTGLIAALLAQGWPAEAALPAAVHLHGAAADRLAANGIGPIGLTAGELIDSARYCFNQWISENSQKISGKC</sequence>
<keyword evidence="6 17" id="KW-0547">Nucleotide-binding</keyword>
<dbReference type="RefSeq" id="WP_418890364.1">
    <property type="nucleotide sequence ID" value="NZ_JBEUWX010000002.1"/>
</dbReference>
<feature type="binding site" evidence="17">
    <location>
        <begin position="431"/>
        <end position="435"/>
    </location>
    <ligand>
        <name>AMP</name>
        <dbReference type="ChEBI" id="CHEBI:456215"/>
    </ligand>
</feature>
<evidence type="ECO:0000256" key="13">
    <source>
        <dbReference type="ARBA" id="ARBA00023268"/>
    </source>
</evidence>
<dbReference type="CDD" id="cd01171">
    <property type="entry name" value="YXKO-related"/>
    <property type="match status" value="1"/>
</dbReference>
<evidence type="ECO:0000313" key="22">
    <source>
        <dbReference type="EMBL" id="MFA9949219.1"/>
    </source>
</evidence>
<keyword evidence="8 17" id="KW-0521">NADP</keyword>
<comment type="function">
    <text evidence="18">Catalyzes the epimerization of the S- and R-forms of NAD(P)HX, a damaged form of NAD(P)H that is a result of enzymatic or heat-dependent hydration. This is a prerequisite for the S-specific NAD(P)H-hydrate dehydratase to allow the repair of both epimers of NAD(P)HX.</text>
</comment>
<keyword evidence="13" id="KW-0511">Multifunctional enzyme</keyword>
<comment type="subunit">
    <text evidence="17">Homotetramer.</text>
</comment>
<evidence type="ECO:0000256" key="12">
    <source>
        <dbReference type="ARBA" id="ARBA00023239"/>
    </source>
</evidence>
<keyword evidence="11 18" id="KW-0413">Isomerase</keyword>
<feature type="binding site" evidence="18">
    <location>
        <begin position="54"/>
        <end position="58"/>
    </location>
    <ligand>
        <name>(6S)-NADPHX</name>
        <dbReference type="ChEBI" id="CHEBI:64076"/>
    </ligand>
</feature>
<evidence type="ECO:0000256" key="18">
    <source>
        <dbReference type="HAMAP-Rule" id="MF_01966"/>
    </source>
</evidence>
<evidence type="ECO:0000256" key="17">
    <source>
        <dbReference type="HAMAP-Rule" id="MF_01965"/>
    </source>
</evidence>
<comment type="function">
    <text evidence="17">Catalyzes the dehydration of the S-form of NAD(P)HX at the expense of ADP, which is converted to AMP. Together with NAD(P)HX epimerase, which catalyzes the epimerization of the S- and R-forms, the enzyme allows the repair of both epimers of NAD(P)HX, a damaged form of NAD(P)H that is a result of enzymatic or heat-dependent hydration.</text>
</comment>
<comment type="catalytic activity">
    <reaction evidence="16 17 19">
        <text>(6S)-NADPHX + ADP = AMP + phosphate + NADPH + H(+)</text>
        <dbReference type="Rhea" id="RHEA:32235"/>
        <dbReference type="ChEBI" id="CHEBI:15378"/>
        <dbReference type="ChEBI" id="CHEBI:43474"/>
        <dbReference type="ChEBI" id="CHEBI:57783"/>
        <dbReference type="ChEBI" id="CHEBI:64076"/>
        <dbReference type="ChEBI" id="CHEBI:456215"/>
        <dbReference type="ChEBI" id="CHEBI:456216"/>
        <dbReference type="EC" id="4.2.1.136"/>
    </reaction>
</comment>
<evidence type="ECO:0000256" key="3">
    <source>
        <dbReference type="ARBA" id="ARBA00006001"/>
    </source>
</evidence>
<evidence type="ECO:0000256" key="4">
    <source>
        <dbReference type="ARBA" id="ARBA00009524"/>
    </source>
</evidence>
<dbReference type="PROSITE" id="PS51383">
    <property type="entry name" value="YJEF_C_3"/>
    <property type="match status" value="1"/>
</dbReference>
<protein>
    <recommendedName>
        <fullName evidence="19">Bifunctional NAD(P)H-hydrate repair enzyme</fullName>
    </recommendedName>
    <alternativeName>
        <fullName evidence="19">Nicotinamide nucleotide repair protein</fullName>
    </alternativeName>
    <domain>
        <recommendedName>
            <fullName evidence="19">ADP-dependent (S)-NAD(P)H-hydrate dehydratase</fullName>
            <ecNumber evidence="19">4.2.1.136</ecNumber>
        </recommendedName>
        <alternativeName>
            <fullName evidence="19">ADP-dependent NAD(P)HX dehydratase</fullName>
        </alternativeName>
    </domain>
    <domain>
        <recommendedName>
            <fullName evidence="19">NAD(P)H-hydrate epimerase</fullName>
            <ecNumber evidence="19">5.1.99.6</ecNumber>
        </recommendedName>
    </domain>
</protein>
<evidence type="ECO:0000256" key="16">
    <source>
        <dbReference type="ARBA" id="ARBA00049209"/>
    </source>
</evidence>
<comment type="catalytic activity">
    <reaction evidence="2 18 19">
        <text>(6R)-NADPHX = (6S)-NADPHX</text>
        <dbReference type="Rhea" id="RHEA:32227"/>
        <dbReference type="ChEBI" id="CHEBI:64076"/>
        <dbReference type="ChEBI" id="CHEBI:64077"/>
        <dbReference type="EC" id="5.1.99.6"/>
    </reaction>
</comment>
<keyword evidence="7 17" id="KW-0067">ATP-binding</keyword>
<evidence type="ECO:0000256" key="14">
    <source>
        <dbReference type="ARBA" id="ARBA00025153"/>
    </source>
</evidence>
<keyword evidence="5 18" id="KW-0479">Metal-binding</keyword>
<comment type="caution">
    <text evidence="22">The sequence shown here is derived from an EMBL/GenBank/DDBJ whole genome shotgun (WGS) entry which is preliminary data.</text>
</comment>
<evidence type="ECO:0000313" key="23">
    <source>
        <dbReference type="Proteomes" id="UP001574673"/>
    </source>
</evidence>
<dbReference type="PANTHER" id="PTHR12592:SF0">
    <property type="entry name" value="ATP-DEPENDENT (S)-NAD(P)H-HYDRATE DEHYDRATASE"/>
    <property type="match status" value="1"/>
</dbReference>
<dbReference type="NCBIfam" id="TIGR00197">
    <property type="entry name" value="yjeF_nterm"/>
    <property type="match status" value="1"/>
</dbReference>
<gene>
    <name evidence="17" type="primary">nnrD</name>
    <name evidence="18" type="synonym">nnrE</name>
    <name evidence="22" type="ORF">ABCS64_02555</name>
</gene>
<evidence type="ECO:0000256" key="1">
    <source>
        <dbReference type="ARBA" id="ARBA00000013"/>
    </source>
</evidence>
<dbReference type="Proteomes" id="UP001574673">
    <property type="component" value="Unassembled WGS sequence"/>
</dbReference>
<evidence type="ECO:0000256" key="6">
    <source>
        <dbReference type="ARBA" id="ARBA00022741"/>
    </source>
</evidence>
<comment type="similarity">
    <text evidence="17">Belongs to the NnrD/CARKD family.</text>
</comment>
<reference evidence="23" key="1">
    <citation type="submission" date="2024-06" db="EMBL/GenBank/DDBJ databases">
        <title>Radixoralia hellwigii gen. nov., sp nov., isolated from a root canal in the human oral cavity.</title>
        <authorList>
            <person name="Bartsch S."/>
            <person name="Wittmer A."/>
            <person name="Schulz A.-K."/>
            <person name="Neumann-Schaal M."/>
            <person name="Wolf J."/>
            <person name="Gronow S."/>
            <person name="Tennert C."/>
            <person name="Haecker G."/>
            <person name="Cieplik F."/>
            <person name="Al-Ahmad A."/>
        </authorList>
    </citation>
    <scope>NUCLEOTIDE SEQUENCE [LARGE SCALE GENOMIC DNA]</scope>
    <source>
        <strain evidence="23">Wk13</strain>
    </source>
</reference>
<comment type="catalytic activity">
    <reaction evidence="15 17 19">
        <text>(6S)-NADHX + ADP = AMP + phosphate + NADH + H(+)</text>
        <dbReference type="Rhea" id="RHEA:32223"/>
        <dbReference type="ChEBI" id="CHEBI:15378"/>
        <dbReference type="ChEBI" id="CHEBI:43474"/>
        <dbReference type="ChEBI" id="CHEBI:57945"/>
        <dbReference type="ChEBI" id="CHEBI:64074"/>
        <dbReference type="ChEBI" id="CHEBI:456215"/>
        <dbReference type="ChEBI" id="CHEBI:456216"/>
        <dbReference type="EC" id="4.2.1.136"/>
    </reaction>
</comment>
<feature type="binding site" evidence="18">
    <location>
        <position position="154"/>
    </location>
    <ligand>
        <name>(6S)-NADPHX</name>
        <dbReference type="ChEBI" id="CHEBI:64076"/>
    </ligand>
</feature>
<evidence type="ECO:0000256" key="5">
    <source>
        <dbReference type="ARBA" id="ARBA00022723"/>
    </source>
</evidence>
<dbReference type="Gene3D" id="3.40.50.10260">
    <property type="entry name" value="YjeF N-terminal domain"/>
    <property type="match status" value="1"/>
</dbReference>
<proteinExistence type="inferred from homology"/>
<keyword evidence="9 18" id="KW-0630">Potassium</keyword>